<feature type="signal peptide" evidence="3">
    <location>
        <begin position="1"/>
        <end position="22"/>
    </location>
</feature>
<feature type="compositionally biased region" description="Polar residues" evidence="2">
    <location>
        <begin position="268"/>
        <end position="312"/>
    </location>
</feature>
<organism evidence="5 6">
    <name type="scientific">Mesobacillus subterraneus</name>
    <dbReference type="NCBI Taxonomy" id="285983"/>
    <lineage>
        <taxon>Bacteria</taxon>
        <taxon>Bacillati</taxon>
        <taxon>Bacillota</taxon>
        <taxon>Bacilli</taxon>
        <taxon>Bacillales</taxon>
        <taxon>Bacillaceae</taxon>
        <taxon>Mesobacillus</taxon>
    </lineage>
</organism>
<dbReference type="Pfam" id="PF04294">
    <property type="entry name" value="VanW"/>
    <property type="match status" value="1"/>
</dbReference>
<dbReference type="EMBL" id="JXIQ01000071">
    <property type="protein sequence ID" value="KIY22383.1"/>
    <property type="molecule type" value="Genomic_DNA"/>
</dbReference>
<evidence type="ECO:0000259" key="4">
    <source>
        <dbReference type="SMART" id="SM01208"/>
    </source>
</evidence>
<dbReference type="PATRIC" id="fig|285983.3.peg.279"/>
<feature type="compositionally biased region" description="Basic and acidic residues" evidence="2">
    <location>
        <begin position="319"/>
        <end position="332"/>
    </location>
</feature>
<evidence type="ECO:0000256" key="1">
    <source>
        <dbReference type="ARBA" id="ARBA00022729"/>
    </source>
</evidence>
<accession>A0A0D6ZCS6</accession>
<feature type="region of interest" description="Disordered" evidence="2">
    <location>
        <begin position="262"/>
        <end position="332"/>
    </location>
</feature>
<evidence type="ECO:0000256" key="3">
    <source>
        <dbReference type="SAM" id="SignalP"/>
    </source>
</evidence>
<dbReference type="InterPro" id="IPR011098">
    <property type="entry name" value="G5_dom"/>
</dbReference>
<keyword evidence="1 3" id="KW-0732">Signal</keyword>
<proteinExistence type="predicted"/>
<evidence type="ECO:0000313" key="6">
    <source>
        <dbReference type="Proteomes" id="UP000032512"/>
    </source>
</evidence>
<feature type="chain" id="PRO_5038684586" description="G5 domain-containing protein" evidence="3">
    <location>
        <begin position="23"/>
        <end position="332"/>
    </location>
</feature>
<name>A0A0D6ZCS6_9BACI</name>
<sequence length="332" mass="37133">MGKFRRYTFTLALTIASLLTIAFSQWSPVVLSSVAEKNTSQDILPKEEPVVVATATRQLGEEYADTEKFVQAFSQLPIEPLTSFSMKKFIEEKKLTELSSEQISIVSSALFEALLATNFIISERNIGSELPKNTQLGLEAKVDFSKNMDFSFYNPNKHPYDMKLSMNKRELEISIIGIPFSHKYEANLTEKQEFKPRTIKRYTPLLQPGQKYVETEGKPGFLIKVYRESISATGEWMESEWIAEDFYQPSYRVELIGIVPSSSPLPPQQGTLGTESMANPDTNGSSVSETPTASTENLAPAPNEQNPQQDPGQGTDGSVEDRLWGKPNEVPK</sequence>
<dbReference type="SMART" id="SM01208">
    <property type="entry name" value="G5"/>
    <property type="match status" value="1"/>
</dbReference>
<evidence type="ECO:0000256" key="2">
    <source>
        <dbReference type="SAM" id="MobiDB-lite"/>
    </source>
</evidence>
<reference evidence="5 6" key="1">
    <citation type="submission" date="2015-01" db="EMBL/GenBank/DDBJ databases">
        <title>Draft genome sequences of the supercritical CO2 tolerant bacteria Bacillus subterraneus MITOT1 and Bacillus cereus MIT0214.</title>
        <authorList>
            <person name="Peet K.C."/>
            <person name="Thompson J.R."/>
        </authorList>
    </citation>
    <scope>NUCLEOTIDE SEQUENCE [LARGE SCALE GENOMIC DNA]</scope>
    <source>
        <strain evidence="5 6">MITOT1</strain>
    </source>
</reference>
<dbReference type="Pfam" id="PF07501">
    <property type="entry name" value="G5"/>
    <property type="match status" value="1"/>
</dbReference>
<comment type="caution">
    <text evidence="5">The sequence shown here is derived from an EMBL/GenBank/DDBJ whole genome shotgun (WGS) entry which is preliminary data.</text>
</comment>
<protein>
    <recommendedName>
        <fullName evidence="4">G5 domain-containing protein</fullName>
    </recommendedName>
</protein>
<keyword evidence="6" id="KW-1185">Reference proteome</keyword>
<dbReference type="RefSeq" id="WP_044392981.1">
    <property type="nucleotide sequence ID" value="NZ_JXIQ01000071.1"/>
</dbReference>
<evidence type="ECO:0000313" key="5">
    <source>
        <dbReference type="EMBL" id="KIY22383.1"/>
    </source>
</evidence>
<feature type="domain" description="G5" evidence="4">
    <location>
        <begin position="182"/>
        <end position="260"/>
    </location>
</feature>
<gene>
    <name evidence="5" type="ORF">UB32_08810</name>
</gene>
<dbReference type="Proteomes" id="UP000032512">
    <property type="component" value="Unassembled WGS sequence"/>
</dbReference>
<dbReference type="InterPro" id="IPR007391">
    <property type="entry name" value="Vancomycin_resist_VanW"/>
</dbReference>
<dbReference type="AlphaFoldDB" id="A0A0D6ZCS6"/>
<dbReference type="Gene3D" id="2.20.230.10">
    <property type="entry name" value="Resuscitation-promoting factor rpfb"/>
    <property type="match status" value="1"/>
</dbReference>